<dbReference type="AlphaFoldDB" id="A0A382N5K0"/>
<gene>
    <name evidence="1" type="ORF">METZ01_LOCUS309303</name>
</gene>
<feature type="non-terminal residue" evidence="1">
    <location>
        <position position="1"/>
    </location>
</feature>
<protein>
    <recommendedName>
        <fullName evidence="2">Peptide ABC transporter permease</fullName>
    </recommendedName>
</protein>
<sequence>VHRYITKRMLLMIPTLFGAALLVFFLLRAIPGDVCEVRLAGTGLYVDEA</sequence>
<reference evidence="1" key="1">
    <citation type="submission" date="2018-05" db="EMBL/GenBank/DDBJ databases">
        <authorList>
            <person name="Lanie J.A."/>
            <person name="Ng W.-L."/>
            <person name="Kazmierczak K.M."/>
            <person name="Andrzejewski T.M."/>
            <person name="Davidsen T.M."/>
            <person name="Wayne K.J."/>
            <person name="Tettelin H."/>
            <person name="Glass J.I."/>
            <person name="Rusch D."/>
            <person name="Podicherti R."/>
            <person name="Tsui H.-C.T."/>
            <person name="Winkler M.E."/>
        </authorList>
    </citation>
    <scope>NUCLEOTIDE SEQUENCE</scope>
</reference>
<evidence type="ECO:0000313" key="1">
    <source>
        <dbReference type="EMBL" id="SVC56449.1"/>
    </source>
</evidence>
<dbReference type="EMBL" id="UINC01098150">
    <property type="protein sequence ID" value="SVC56449.1"/>
    <property type="molecule type" value="Genomic_DNA"/>
</dbReference>
<evidence type="ECO:0008006" key="2">
    <source>
        <dbReference type="Google" id="ProtNLM"/>
    </source>
</evidence>
<organism evidence="1">
    <name type="scientific">marine metagenome</name>
    <dbReference type="NCBI Taxonomy" id="408172"/>
    <lineage>
        <taxon>unclassified sequences</taxon>
        <taxon>metagenomes</taxon>
        <taxon>ecological metagenomes</taxon>
    </lineage>
</organism>
<feature type="non-terminal residue" evidence="1">
    <location>
        <position position="49"/>
    </location>
</feature>
<proteinExistence type="predicted"/>
<accession>A0A382N5K0</accession>
<name>A0A382N5K0_9ZZZZ</name>